<dbReference type="PANTHER" id="PTHR33164:SF64">
    <property type="entry name" value="TRANSCRIPTIONAL REGULATOR SLYA"/>
    <property type="match status" value="1"/>
</dbReference>
<dbReference type="SMART" id="SM00347">
    <property type="entry name" value="HTH_MARR"/>
    <property type="match status" value="1"/>
</dbReference>
<dbReference type="EMBL" id="BMYP01000047">
    <property type="protein sequence ID" value="GHD81320.1"/>
    <property type="molecule type" value="Genomic_DNA"/>
</dbReference>
<name>A0ABQ3HDH9_9NEIS</name>
<protein>
    <submittedName>
        <fullName evidence="5">Transcriptional regulator</fullName>
    </submittedName>
</protein>
<keyword evidence="3" id="KW-0804">Transcription</keyword>
<dbReference type="PANTHER" id="PTHR33164">
    <property type="entry name" value="TRANSCRIPTIONAL REGULATOR, MARR FAMILY"/>
    <property type="match status" value="1"/>
</dbReference>
<sequence length="139" mass="15449">MDIDDSLGFLLNRSATDMRAALENHLAPYGLTAPQWAVMARVSHTPGIGMTELASQLGYDKPTTSGIVSRLEKRELILRRRSNFDQRAIELYLSDAGKTLFAALPALAQHVNARAAQGFNEGEILLLKELLRRIRQNFA</sequence>
<gene>
    <name evidence="5" type="ORF">GCM10011419_27080</name>
</gene>
<comment type="caution">
    <text evidence="5">The sequence shown here is derived from an EMBL/GenBank/DDBJ whole genome shotgun (WGS) entry which is preliminary data.</text>
</comment>
<dbReference type="PROSITE" id="PS50995">
    <property type="entry name" value="HTH_MARR_2"/>
    <property type="match status" value="1"/>
</dbReference>
<dbReference type="InterPro" id="IPR039422">
    <property type="entry name" value="MarR/SlyA-like"/>
</dbReference>
<dbReference type="Proteomes" id="UP000662678">
    <property type="component" value="Unassembled WGS sequence"/>
</dbReference>
<evidence type="ECO:0000256" key="3">
    <source>
        <dbReference type="ARBA" id="ARBA00023163"/>
    </source>
</evidence>
<dbReference type="InterPro" id="IPR000835">
    <property type="entry name" value="HTH_MarR-typ"/>
</dbReference>
<dbReference type="InterPro" id="IPR036388">
    <property type="entry name" value="WH-like_DNA-bd_sf"/>
</dbReference>
<keyword evidence="2" id="KW-0238">DNA-binding</keyword>
<keyword evidence="1" id="KW-0805">Transcription regulation</keyword>
<evidence type="ECO:0000256" key="1">
    <source>
        <dbReference type="ARBA" id="ARBA00023015"/>
    </source>
</evidence>
<dbReference type="SUPFAM" id="SSF46785">
    <property type="entry name" value="Winged helix' DNA-binding domain"/>
    <property type="match status" value="1"/>
</dbReference>
<dbReference type="Gene3D" id="1.10.10.10">
    <property type="entry name" value="Winged helix-like DNA-binding domain superfamily/Winged helix DNA-binding domain"/>
    <property type="match status" value="1"/>
</dbReference>
<evidence type="ECO:0000313" key="6">
    <source>
        <dbReference type="Proteomes" id="UP000662678"/>
    </source>
</evidence>
<evidence type="ECO:0000313" key="5">
    <source>
        <dbReference type="EMBL" id="GHD81320.1"/>
    </source>
</evidence>
<reference evidence="6" key="1">
    <citation type="journal article" date="2019" name="Int. J. Syst. Evol. Microbiol.">
        <title>The Global Catalogue of Microorganisms (GCM) 10K type strain sequencing project: providing services to taxonomists for standard genome sequencing and annotation.</title>
        <authorList>
            <consortium name="The Broad Institute Genomics Platform"/>
            <consortium name="The Broad Institute Genome Sequencing Center for Infectious Disease"/>
            <person name="Wu L."/>
            <person name="Ma J."/>
        </authorList>
    </citation>
    <scope>NUCLEOTIDE SEQUENCE [LARGE SCALE GENOMIC DNA]</scope>
    <source>
        <strain evidence="6">KCTC 23713</strain>
    </source>
</reference>
<proteinExistence type="predicted"/>
<dbReference type="Pfam" id="PF01047">
    <property type="entry name" value="MarR"/>
    <property type="match status" value="1"/>
</dbReference>
<dbReference type="InterPro" id="IPR036390">
    <property type="entry name" value="WH_DNA-bd_sf"/>
</dbReference>
<evidence type="ECO:0000256" key="2">
    <source>
        <dbReference type="ARBA" id="ARBA00023125"/>
    </source>
</evidence>
<keyword evidence="6" id="KW-1185">Reference proteome</keyword>
<feature type="domain" description="HTH marR-type" evidence="4">
    <location>
        <begin position="4"/>
        <end position="136"/>
    </location>
</feature>
<dbReference type="PRINTS" id="PR00598">
    <property type="entry name" value="HTHMARR"/>
</dbReference>
<organism evidence="5 6">
    <name type="scientific">Vogesella fluminis</name>
    <dbReference type="NCBI Taxonomy" id="1069161"/>
    <lineage>
        <taxon>Bacteria</taxon>
        <taxon>Pseudomonadati</taxon>
        <taxon>Pseudomonadota</taxon>
        <taxon>Betaproteobacteria</taxon>
        <taxon>Neisseriales</taxon>
        <taxon>Chromobacteriaceae</taxon>
        <taxon>Vogesella</taxon>
    </lineage>
</organism>
<dbReference type="RefSeq" id="WP_189354562.1">
    <property type="nucleotide sequence ID" value="NZ_BMYP01000047.1"/>
</dbReference>
<accession>A0ABQ3HDH9</accession>
<evidence type="ECO:0000259" key="4">
    <source>
        <dbReference type="PROSITE" id="PS50995"/>
    </source>
</evidence>